<dbReference type="EMBL" id="FJ483455">
    <property type="protein sequence ID" value="ACL67837.1"/>
    <property type="molecule type" value="Genomic_DNA"/>
</dbReference>
<accession>A0ACD6B8G3</accession>
<reference evidence="1" key="1">
    <citation type="journal article" date="2010" name="FEMS Microbiol. Ecol.">
        <title>Novel lipolytic genes from the microbial metagenomic library of the South China Sea marine sediment.</title>
        <authorList>
            <person name="Hu Y."/>
            <person name="Fu C."/>
            <person name="Huang Y."/>
            <person name="Yin Y."/>
            <person name="Cheng G."/>
            <person name="Lei F."/>
            <person name="Lu N."/>
            <person name="Li J."/>
            <person name="Ashforth E.J."/>
            <person name="Zhang L."/>
            <person name="Zhu B."/>
        </authorList>
    </citation>
    <scope>NUCLEOTIDE SEQUENCE</scope>
</reference>
<reference evidence="2" key="2">
    <citation type="journal article" date="2014" name="J. Biol. Chem.">
        <title>Structural basis for dimerization and catalysis of a novel esterase from the GTSAG motif subfamily of the bacterial hormone-sensitive lipase family.</title>
        <authorList>
            <person name="Li P.Y."/>
            <person name="Ji P."/>
            <person name="Li C.Y."/>
            <person name="Zhang Y."/>
            <person name="Wang G.L."/>
            <person name="Zhang X.Y."/>
            <person name="Xie B.B."/>
            <person name="Qin Q.L."/>
            <person name="Chen X.L."/>
            <person name="Zhou B.C."/>
            <person name="Zhang Y.Z."/>
        </authorList>
    </citation>
    <scope>X-RAY CRYSTALLOGRAPHY (2.05 ANGSTROMS) OF 1-340</scope>
</reference>
<evidence type="ECO:0007829" key="2">
    <source>
        <dbReference type="PDB" id="4Q05"/>
    </source>
</evidence>
<gene>
    <name evidence="1" type="primary">lip1</name>
</gene>
<proteinExistence type="evidence at protein level"/>
<name>A0ACD6B8G3_9BACT</name>
<keyword evidence="2" id="KW-0002">3D-structure</keyword>
<sequence length="340" mass="36570">MTNQKSSTDNQAQENTWHIGPRTLPSPAGASDVLYNSVNNTPTPDPAPNLALDPQSEAEWLAVIAQLDEGKVDMAREISKQLSASGEHDTIEGVNVYHVTPAEIDPGLEDKLFIHTHGGAFILNGGVAGTIEALVIASLAKVRVLSIDYRMPPLHPAPAGRDDVMTVYQHLLTQRPAQKIAMGGSSGGANLTMGMVQLLIKQGIDVPGALFLGTPGADMSKTGDSYYINDGIDRNIITYDGIIEASVRLYANGRDLKDPLVSPLYGDFHGFPPTFLVTGTRDLLLSATVRTHIKLRQTGVVADILVYEGMAHADYMADLTAPETQHAFAELNAFLLQHLQ</sequence>
<organism evidence="1">
    <name type="scientific">uncultured bacterium</name>
    <dbReference type="NCBI Taxonomy" id="77133"/>
    <lineage>
        <taxon>Bacteria</taxon>
        <taxon>environmental samples</taxon>
    </lineage>
</organism>
<evidence type="ECO:0000313" key="1">
    <source>
        <dbReference type="EMBL" id="ACL67837.1"/>
    </source>
</evidence>
<protein>
    <submittedName>
        <fullName evidence="1">Lipolytic enzyme</fullName>
    </submittedName>
</protein>
<dbReference type="PDB" id="4Q05">
    <property type="method" value="X-ray"/>
    <property type="resolution" value="2.05 A"/>
    <property type="chains" value="A/B=1-340"/>
</dbReference>
<accession>B8Y553</accession>